<evidence type="ECO:0000313" key="8">
    <source>
        <dbReference type="Proteomes" id="UP000712157"/>
    </source>
</evidence>
<evidence type="ECO:0000256" key="4">
    <source>
        <dbReference type="RuleBase" id="RU003719"/>
    </source>
</evidence>
<reference evidence="7" key="1">
    <citation type="submission" date="2021-06" db="EMBL/GenBank/DDBJ databases">
        <title>Description of novel taxa of the family Lachnospiraceae.</title>
        <authorList>
            <person name="Chaplin A.V."/>
            <person name="Sokolova S.R."/>
            <person name="Pikina A.P."/>
            <person name="Korzhanova M."/>
            <person name="Belova V."/>
            <person name="Korostin D."/>
            <person name="Efimov B.A."/>
        </authorList>
    </citation>
    <scope>NUCLEOTIDE SEQUENCE</scope>
    <source>
        <strain evidence="7">ASD5720</strain>
    </source>
</reference>
<dbReference type="PANTHER" id="PTHR43761">
    <property type="entry name" value="D-ISOMER SPECIFIC 2-HYDROXYACID DEHYDROGENASE FAMILY PROTEIN (AFU_ORTHOLOGUE AFUA_1G13630)"/>
    <property type="match status" value="1"/>
</dbReference>
<evidence type="ECO:0000259" key="5">
    <source>
        <dbReference type="Pfam" id="PF00389"/>
    </source>
</evidence>
<gene>
    <name evidence="7" type="ORF">KTH89_13150</name>
</gene>
<proteinExistence type="inferred from homology"/>
<dbReference type="Pfam" id="PF02826">
    <property type="entry name" value="2-Hacid_dh_C"/>
    <property type="match status" value="1"/>
</dbReference>
<evidence type="ECO:0000256" key="1">
    <source>
        <dbReference type="ARBA" id="ARBA00005854"/>
    </source>
</evidence>
<dbReference type="InterPro" id="IPR036291">
    <property type="entry name" value="NAD(P)-bd_dom_sf"/>
</dbReference>
<dbReference type="GO" id="GO:0016616">
    <property type="term" value="F:oxidoreductase activity, acting on the CH-OH group of donors, NAD or NADP as acceptor"/>
    <property type="evidence" value="ECO:0007669"/>
    <property type="project" value="InterPro"/>
</dbReference>
<name>A0A949NIA1_9FIRM</name>
<organism evidence="7 8">
    <name type="scientific">Diplocloster agilis</name>
    <dbReference type="NCBI Taxonomy" id="2850323"/>
    <lineage>
        <taxon>Bacteria</taxon>
        <taxon>Bacillati</taxon>
        <taxon>Bacillota</taxon>
        <taxon>Clostridia</taxon>
        <taxon>Lachnospirales</taxon>
        <taxon>Lachnospiraceae</taxon>
        <taxon>Diplocloster</taxon>
    </lineage>
</organism>
<dbReference type="SUPFAM" id="SSF52283">
    <property type="entry name" value="Formate/glycerate dehydrogenase catalytic domain-like"/>
    <property type="match status" value="1"/>
</dbReference>
<evidence type="ECO:0000256" key="3">
    <source>
        <dbReference type="ARBA" id="ARBA00023027"/>
    </source>
</evidence>
<sequence>MTKFKVYISDYDYPDISIERKILEPIGAEVIGLKCKTGEHLAEQAADADAIIQQYAKIPRATIEQLTNCRIIARYGIGVDILDVAACRERGIIVTNVPDYCIDEVADHAISFSFMLMRNLPFYDRKVHQGSYRWQDWRAPLPRFRGAVYGLIGFGRIAQNLARKLQVFGFRAVSYDPYVSAEFMATYGVEKVSCEELFQSSTVINVLCPYTKETHHIAGRDTIALMRPDSYLVGVSRGKCIDNVALYEALKDRRIVAAALDDPEEEPMKTENWEPVNPLFSLDNCFFTPHSAYATKESLESCRHVAAENVKQVLTGGKPLNPVK</sequence>
<evidence type="ECO:0000256" key="2">
    <source>
        <dbReference type="ARBA" id="ARBA00023002"/>
    </source>
</evidence>
<dbReference type="InterPro" id="IPR050418">
    <property type="entry name" value="D-iso_2-hydroxyacid_DH_PdxB"/>
</dbReference>
<dbReference type="Pfam" id="PF00389">
    <property type="entry name" value="2-Hacid_dh"/>
    <property type="match status" value="1"/>
</dbReference>
<dbReference type="Gene3D" id="3.40.50.720">
    <property type="entry name" value="NAD(P)-binding Rossmann-like Domain"/>
    <property type="match status" value="2"/>
</dbReference>
<dbReference type="GO" id="GO:0051287">
    <property type="term" value="F:NAD binding"/>
    <property type="evidence" value="ECO:0007669"/>
    <property type="project" value="InterPro"/>
</dbReference>
<dbReference type="Proteomes" id="UP000712157">
    <property type="component" value="Unassembled WGS sequence"/>
</dbReference>
<feature type="domain" description="D-isomer specific 2-hydroxyacid dehydrogenase catalytic" evidence="5">
    <location>
        <begin position="29"/>
        <end position="324"/>
    </location>
</feature>
<dbReference type="InterPro" id="IPR006139">
    <property type="entry name" value="D-isomer_2_OHA_DH_cat_dom"/>
</dbReference>
<keyword evidence="3" id="KW-0520">NAD</keyword>
<dbReference type="AlphaFoldDB" id="A0A949NIA1"/>
<comment type="similarity">
    <text evidence="1 4">Belongs to the D-isomer specific 2-hydroxyacid dehydrogenase family.</text>
</comment>
<dbReference type="EMBL" id="JAHQCW010000021">
    <property type="protein sequence ID" value="MBU9737490.1"/>
    <property type="molecule type" value="Genomic_DNA"/>
</dbReference>
<dbReference type="CDD" id="cd05299">
    <property type="entry name" value="CtBP_dh"/>
    <property type="match status" value="1"/>
</dbReference>
<comment type="caution">
    <text evidence="7">The sequence shown here is derived from an EMBL/GenBank/DDBJ whole genome shotgun (WGS) entry which is preliminary data.</text>
</comment>
<evidence type="ECO:0000313" key="7">
    <source>
        <dbReference type="EMBL" id="MBU9737490.1"/>
    </source>
</evidence>
<feature type="domain" description="D-isomer specific 2-hydroxyacid dehydrogenase NAD-binding" evidence="6">
    <location>
        <begin position="112"/>
        <end position="292"/>
    </location>
</feature>
<protein>
    <submittedName>
        <fullName evidence="7">C-terminal binding protein</fullName>
    </submittedName>
</protein>
<dbReference type="SUPFAM" id="SSF51735">
    <property type="entry name" value="NAD(P)-binding Rossmann-fold domains"/>
    <property type="match status" value="1"/>
</dbReference>
<evidence type="ECO:0000259" key="6">
    <source>
        <dbReference type="Pfam" id="PF02826"/>
    </source>
</evidence>
<accession>A0A949NIA1</accession>
<keyword evidence="2 4" id="KW-0560">Oxidoreductase</keyword>
<dbReference type="GO" id="GO:0003714">
    <property type="term" value="F:transcription corepressor activity"/>
    <property type="evidence" value="ECO:0007669"/>
    <property type="project" value="InterPro"/>
</dbReference>
<dbReference type="PANTHER" id="PTHR43761:SF1">
    <property type="entry name" value="D-ISOMER SPECIFIC 2-HYDROXYACID DEHYDROGENASE CATALYTIC DOMAIN-CONTAINING PROTEIN-RELATED"/>
    <property type="match status" value="1"/>
</dbReference>
<keyword evidence="8" id="KW-1185">Reference proteome</keyword>
<dbReference type="InterPro" id="IPR006140">
    <property type="entry name" value="D-isomer_DH_NAD-bd"/>
</dbReference>
<dbReference type="InterPro" id="IPR043322">
    <property type="entry name" value="CtBP"/>
</dbReference>
<dbReference type="RefSeq" id="WP_238722014.1">
    <property type="nucleotide sequence ID" value="NZ_JAHQCW010000021.1"/>
</dbReference>